<dbReference type="Pfam" id="PF17948">
    <property type="entry name" value="DnaT"/>
    <property type="match status" value="1"/>
</dbReference>
<comment type="caution">
    <text evidence="2">The sequence shown here is derived from an EMBL/GenBank/DDBJ whole genome shotgun (WGS) entry which is preliminary data.</text>
</comment>
<gene>
    <name evidence="2" type="ORF">I9W95_17630</name>
</gene>
<protein>
    <recommendedName>
        <fullName evidence="1">DnaT DNA-binding domain-containing protein</fullName>
    </recommendedName>
</protein>
<proteinExistence type="predicted"/>
<dbReference type="Gene3D" id="1.10.8.1180">
    <property type="match status" value="1"/>
</dbReference>
<evidence type="ECO:0000259" key="1">
    <source>
        <dbReference type="Pfam" id="PF17948"/>
    </source>
</evidence>
<evidence type="ECO:0000313" key="2">
    <source>
        <dbReference type="EMBL" id="MCA6065422.1"/>
    </source>
</evidence>
<dbReference type="InterPro" id="IPR040480">
    <property type="entry name" value="DnaT_DNA_bind"/>
</dbReference>
<dbReference type="EMBL" id="JAEDAH010000105">
    <property type="protein sequence ID" value="MCA6065422.1"/>
    <property type="molecule type" value="Genomic_DNA"/>
</dbReference>
<name>A0ABS7ZUI9_9GAMM</name>
<sequence length="188" mass="21598">MYRPGRDVELSLKQLFGMGQGRINDALDAYRSHFPEPHSDQSFMSFCKGLNAPVNQPTISAEWTPTTVAVDDLPMCLLEGEYLPIFKRIYTGKPVRNGNYDELYREFCRMRWASDSRNKGATGSTFMTMEWEPSESILEEMAEAGVDNIPFVIGEFKLFWKECGAHRANWNSILEEHISRWTKASRIS</sequence>
<dbReference type="RefSeq" id="WP_225677344.1">
    <property type="nucleotide sequence ID" value="NZ_JAEDAH010000105.1"/>
</dbReference>
<dbReference type="Proteomes" id="UP000714380">
    <property type="component" value="Unassembled WGS sequence"/>
</dbReference>
<feature type="domain" description="DnaT DNA-binding" evidence="1">
    <location>
        <begin position="127"/>
        <end position="184"/>
    </location>
</feature>
<accession>A0ABS7ZUI9</accession>
<keyword evidence="3" id="KW-1185">Reference proteome</keyword>
<organism evidence="2 3">
    <name type="scientific">Thalassolituus marinus</name>
    <dbReference type="NCBI Taxonomy" id="671053"/>
    <lineage>
        <taxon>Bacteria</taxon>
        <taxon>Pseudomonadati</taxon>
        <taxon>Pseudomonadota</taxon>
        <taxon>Gammaproteobacteria</taxon>
        <taxon>Oceanospirillales</taxon>
        <taxon>Oceanospirillaceae</taxon>
        <taxon>Thalassolituus</taxon>
    </lineage>
</organism>
<evidence type="ECO:0000313" key="3">
    <source>
        <dbReference type="Proteomes" id="UP000714380"/>
    </source>
</evidence>
<reference evidence="2 3" key="1">
    <citation type="submission" date="2020-12" db="EMBL/GenBank/DDBJ databases">
        <title>Novel Thalassolituus-related marine hydrocarbonoclastic bacteria mediated algae-derived hydrocarbons mineralization in twilight zone of the northern South China Sea.</title>
        <authorList>
            <person name="Dong C."/>
        </authorList>
    </citation>
    <scope>NUCLEOTIDE SEQUENCE [LARGE SCALE GENOMIC DNA]</scope>
    <source>
        <strain evidence="2 3">IMCC1826</strain>
    </source>
</reference>